<dbReference type="Pfam" id="PF01878">
    <property type="entry name" value="EVE"/>
    <property type="match status" value="1"/>
</dbReference>
<evidence type="ECO:0000259" key="2">
    <source>
        <dbReference type="Pfam" id="PF01878"/>
    </source>
</evidence>
<feature type="domain" description="EVE" evidence="2">
    <location>
        <begin position="18"/>
        <end position="149"/>
    </location>
</feature>
<sequence length="179" mass="20412">MKKLIRLDSFNRRSTMARYWCGVVSREHIKFGEQGGFCQVCHGKRAPLARMAVGDGIVFYSPVVQFRGKEKCQSFTAIGTVIGEETYQFQMTPTFVPYRRDVAYQPCIDAPIHPLLDRLSFTKGLSSWGYKFRFGHFEITDDDFSMIAQAMLPDSAQTVLNPAIQAQTSQNLDLFYDQD</sequence>
<dbReference type="Proteomes" id="UP000236345">
    <property type="component" value="Unassembled WGS sequence"/>
</dbReference>
<dbReference type="InterPro" id="IPR002740">
    <property type="entry name" value="EVE_domain"/>
</dbReference>
<evidence type="ECO:0000313" key="4">
    <source>
        <dbReference type="Proteomes" id="UP000236345"/>
    </source>
</evidence>
<proteinExistence type="inferred from homology"/>
<protein>
    <recommendedName>
        <fullName evidence="1">UPF0310 protein COO59_14255</fullName>
    </recommendedName>
</protein>
<name>A0A2K1Q7Y8_9GAMM</name>
<dbReference type="OrthoDB" id="9793567at2"/>
<evidence type="ECO:0000256" key="1">
    <source>
        <dbReference type="HAMAP-Rule" id="MF_00771"/>
    </source>
</evidence>
<comment type="similarity">
    <text evidence="1">Belongs to the UPF0310 family.</text>
</comment>
<dbReference type="InterPro" id="IPR015947">
    <property type="entry name" value="PUA-like_sf"/>
</dbReference>
<dbReference type="AlphaFoldDB" id="A0A2K1Q7Y8"/>
<dbReference type="SUPFAM" id="SSF88697">
    <property type="entry name" value="PUA domain-like"/>
    <property type="match status" value="1"/>
</dbReference>
<dbReference type="CDD" id="cd21132">
    <property type="entry name" value="EVE-like"/>
    <property type="match status" value="1"/>
</dbReference>
<keyword evidence="4" id="KW-1185">Reference proteome</keyword>
<organism evidence="3 4">
    <name type="scientific">Mixta theicola</name>
    <dbReference type="NCBI Taxonomy" id="1458355"/>
    <lineage>
        <taxon>Bacteria</taxon>
        <taxon>Pseudomonadati</taxon>
        <taxon>Pseudomonadota</taxon>
        <taxon>Gammaproteobacteria</taxon>
        <taxon>Enterobacterales</taxon>
        <taxon>Erwiniaceae</taxon>
        <taxon>Mixta</taxon>
    </lineage>
</organism>
<dbReference type="HAMAP" id="MF_00771">
    <property type="entry name" value="UPF0310"/>
    <property type="match status" value="1"/>
</dbReference>
<reference evidence="4" key="1">
    <citation type="submission" date="2017-09" db="EMBL/GenBank/DDBJ databases">
        <authorList>
            <person name="Palmer M."/>
            <person name="Steenkamp E.T."/>
            <person name="Coetzee M.P."/>
            <person name="Avontuur J.R."/>
            <person name="Van Zyl E."/>
            <person name="Chan W.-Y."/>
            <person name="Blom J."/>
            <person name="Venter S.N."/>
        </authorList>
    </citation>
    <scope>NUCLEOTIDE SEQUENCE [LARGE SCALE GENOMIC DNA]</scope>
    <source>
        <strain evidence="4">QC88-366</strain>
    </source>
</reference>
<comment type="caution">
    <text evidence="3">The sequence shown here is derived from an EMBL/GenBank/DDBJ whole genome shotgun (WGS) entry which is preliminary data.</text>
</comment>
<dbReference type="NCBIfam" id="NF002616">
    <property type="entry name" value="PRK02268.1-2"/>
    <property type="match status" value="1"/>
</dbReference>
<dbReference type="InterPro" id="IPR022996">
    <property type="entry name" value="UPF0310"/>
</dbReference>
<gene>
    <name evidence="3" type="ORF">COO59_14255</name>
</gene>
<accession>A0A2K1Q7Y8</accession>
<dbReference type="EMBL" id="NWUO01000010">
    <property type="protein sequence ID" value="PNS11087.1"/>
    <property type="molecule type" value="Genomic_DNA"/>
</dbReference>
<evidence type="ECO:0000313" key="3">
    <source>
        <dbReference type="EMBL" id="PNS11087.1"/>
    </source>
</evidence>
<dbReference type="Gene3D" id="3.10.590.10">
    <property type="entry name" value="ph1033 like domains"/>
    <property type="match status" value="1"/>
</dbReference>